<comment type="caution">
    <text evidence="1">The sequence shown here is derived from an EMBL/GenBank/DDBJ whole genome shotgun (WGS) entry which is preliminary data.</text>
</comment>
<dbReference type="EMBL" id="WNTK01000002">
    <property type="protein sequence ID" value="KAG9491038.1"/>
    <property type="molecule type" value="Genomic_DNA"/>
</dbReference>
<evidence type="ECO:0000313" key="1">
    <source>
        <dbReference type="EMBL" id="KAG9491038.1"/>
    </source>
</evidence>
<evidence type="ECO:0000313" key="2">
    <source>
        <dbReference type="Proteomes" id="UP000770717"/>
    </source>
</evidence>
<name>A0A8J6FN81_ELECQ</name>
<gene>
    <name evidence="1" type="ORF">GDO78_006409</name>
</gene>
<sequence length="86" mass="9854">MYPFVSALYKTYKYIMLKSEHSENIQVSRFIHISGRNHGDRKPSIVCTADFREPGKWGKIGVKLLKRNKLNLHRIPTQTVAPNGAT</sequence>
<proteinExistence type="predicted"/>
<keyword evidence="2" id="KW-1185">Reference proteome</keyword>
<dbReference type="AlphaFoldDB" id="A0A8J6FN81"/>
<organism evidence="1 2">
    <name type="scientific">Eleutherodactylus coqui</name>
    <name type="common">Puerto Rican coqui</name>
    <dbReference type="NCBI Taxonomy" id="57060"/>
    <lineage>
        <taxon>Eukaryota</taxon>
        <taxon>Metazoa</taxon>
        <taxon>Chordata</taxon>
        <taxon>Craniata</taxon>
        <taxon>Vertebrata</taxon>
        <taxon>Euteleostomi</taxon>
        <taxon>Amphibia</taxon>
        <taxon>Batrachia</taxon>
        <taxon>Anura</taxon>
        <taxon>Neobatrachia</taxon>
        <taxon>Hyloidea</taxon>
        <taxon>Eleutherodactylidae</taxon>
        <taxon>Eleutherodactylinae</taxon>
        <taxon>Eleutherodactylus</taxon>
        <taxon>Eleutherodactylus</taxon>
    </lineage>
</organism>
<protein>
    <submittedName>
        <fullName evidence="1">Uncharacterized protein</fullName>
    </submittedName>
</protein>
<reference evidence="1" key="1">
    <citation type="thesis" date="2020" institute="ProQuest LLC" country="789 East Eisenhower Parkway, Ann Arbor, MI, USA">
        <title>Comparative Genomics and Chromosome Evolution.</title>
        <authorList>
            <person name="Mudd A.B."/>
        </authorList>
    </citation>
    <scope>NUCLEOTIDE SEQUENCE</scope>
    <source>
        <strain evidence="1">HN-11 Male</strain>
        <tissue evidence="1">Kidney and liver</tissue>
    </source>
</reference>
<dbReference type="Proteomes" id="UP000770717">
    <property type="component" value="Unassembled WGS sequence"/>
</dbReference>
<accession>A0A8J6FN81</accession>